<reference evidence="2 3" key="1">
    <citation type="submission" date="2015-10" db="EMBL/GenBank/DDBJ databases">
        <title>Conservation of the essential genome among Caulobacter and Brevundimonas species.</title>
        <authorList>
            <person name="Scott D."/>
            <person name="Ely B."/>
        </authorList>
    </citation>
    <scope>NUCLEOTIDE SEQUENCE [LARGE SCALE GENOMIC DNA]</scope>
    <source>
        <strain evidence="2 3">CB4</strain>
    </source>
</reference>
<name>A0A0P0NWG0_9CAUL</name>
<feature type="transmembrane region" description="Helical" evidence="1">
    <location>
        <begin position="104"/>
        <end position="123"/>
    </location>
</feature>
<evidence type="ECO:0000313" key="3">
    <source>
        <dbReference type="Proteomes" id="UP000056905"/>
    </source>
</evidence>
<feature type="transmembrane region" description="Helical" evidence="1">
    <location>
        <begin position="192"/>
        <end position="210"/>
    </location>
</feature>
<keyword evidence="1" id="KW-0812">Transmembrane</keyword>
<sequence length="228" mass="25270">MRHLYLAFLLAFAVTLFGFWPSFTGGAGPLDPLRILHGVLATGWMVLLVVQSWLIGRGHTLWHRWIGRTSLIIAPALVVSAFTLVTDMLGPNSHFDVPLRLTLAWIDVWSLALFSLLFILAIACRRTMFLHARFMASTAFVALPPALGRAYGMNIPSLGGLAGALPPSFWTVQAVLVGLVLWDGFRGRWASPWWLTLVVMTAIQLTMFQAPNWPWFVAFARMIGLPAS</sequence>
<proteinExistence type="predicted"/>
<keyword evidence="3" id="KW-1185">Reference proteome</keyword>
<keyword evidence="1" id="KW-0472">Membrane</keyword>
<feature type="transmembrane region" description="Helical" evidence="1">
    <location>
        <begin position="66"/>
        <end position="84"/>
    </location>
</feature>
<protein>
    <submittedName>
        <fullName evidence="2">Uncharacterized protein</fullName>
    </submittedName>
</protein>
<organism evidence="2 3">
    <name type="scientific">Caulobacter henricii</name>
    <dbReference type="NCBI Taxonomy" id="69395"/>
    <lineage>
        <taxon>Bacteria</taxon>
        <taxon>Pseudomonadati</taxon>
        <taxon>Pseudomonadota</taxon>
        <taxon>Alphaproteobacteria</taxon>
        <taxon>Caulobacterales</taxon>
        <taxon>Caulobacteraceae</taxon>
        <taxon>Caulobacter</taxon>
    </lineage>
</organism>
<dbReference type="RefSeq" id="WP_062143909.1">
    <property type="nucleotide sequence ID" value="NZ_CP013002.1"/>
</dbReference>
<keyword evidence="1" id="KW-1133">Transmembrane helix</keyword>
<dbReference type="Proteomes" id="UP000056905">
    <property type="component" value="Chromosome"/>
</dbReference>
<feature type="transmembrane region" description="Helical" evidence="1">
    <location>
        <begin position="167"/>
        <end position="185"/>
    </location>
</feature>
<dbReference type="AlphaFoldDB" id="A0A0P0NWG0"/>
<accession>A0A0P0NWG0</accession>
<dbReference type="OrthoDB" id="648493at2"/>
<dbReference type="EMBL" id="CP013002">
    <property type="protein sequence ID" value="ALL12364.1"/>
    <property type="molecule type" value="Genomic_DNA"/>
</dbReference>
<evidence type="ECO:0000256" key="1">
    <source>
        <dbReference type="SAM" id="Phobius"/>
    </source>
</evidence>
<evidence type="ECO:0000313" key="2">
    <source>
        <dbReference type="EMBL" id="ALL12364.1"/>
    </source>
</evidence>
<feature type="transmembrane region" description="Helical" evidence="1">
    <location>
        <begin position="35"/>
        <end position="54"/>
    </location>
</feature>
<gene>
    <name evidence="2" type="ORF">AQ619_02745</name>
</gene>
<feature type="transmembrane region" description="Helical" evidence="1">
    <location>
        <begin position="130"/>
        <end position="147"/>
    </location>
</feature>
<dbReference type="KEGG" id="chq:AQ619_02745"/>